<dbReference type="Proteomes" id="UP001642484">
    <property type="component" value="Unassembled WGS sequence"/>
</dbReference>
<feature type="signal peptide" evidence="3">
    <location>
        <begin position="1"/>
        <end position="15"/>
    </location>
</feature>
<keyword evidence="2" id="KW-0472">Membrane</keyword>
<reference evidence="4 5" key="1">
    <citation type="submission" date="2024-02" db="EMBL/GenBank/DDBJ databases">
        <authorList>
            <person name="Chen Y."/>
            <person name="Shah S."/>
            <person name="Dougan E. K."/>
            <person name="Thang M."/>
            <person name="Chan C."/>
        </authorList>
    </citation>
    <scope>NUCLEOTIDE SEQUENCE [LARGE SCALE GENOMIC DNA]</scope>
</reference>
<keyword evidence="3" id="KW-0732">Signal</keyword>
<dbReference type="EMBL" id="CAXAMN010021662">
    <property type="protein sequence ID" value="CAK9062023.1"/>
    <property type="molecule type" value="Genomic_DNA"/>
</dbReference>
<feature type="region of interest" description="Disordered" evidence="1">
    <location>
        <begin position="505"/>
        <end position="541"/>
    </location>
</feature>
<name>A0ABP0NDZ6_9DINO</name>
<evidence type="ECO:0000256" key="1">
    <source>
        <dbReference type="SAM" id="MobiDB-lite"/>
    </source>
</evidence>
<feature type="transmembrane region" description="Helical" evidence="2">
    <location>
        <begin position="381"/>
        <end position="399"/>
    </location>
</feature>
<feature type="transmembrane region" description="Helical" evidence="2">
    <location>
        <begin position="454"/>
        <end position="478"/>
    </location>
</feature>
<feature type="transmembrane region" description="Helical" evidence="2">
    <location>
        <begin position="300"/>
        <end position="323"/>
    </location>
</feature>
<feature type="transmembrane region" description="Helical" evidence="2">
    <location>
        <begin position="424"/>
        <end position="442"/>
    </location>
</feature>
<sequence>MALLFQVLILPVALHLNSLGGPENLDLTVEDTSLCVPEQLTSKRLCDAKLLRSLCDGNVHRDLIEDFLASQTWSPLGGQQLESTVRALVSEMLFIYDAAVTRALEKGCIYAHMLALLVSMLRVHILLLAVGLVQDICSSLIFCSRMCLQRLLAPLCEAWGLLDGLCRRVRRERPVVPRKMLSVLPVSVNAAAVRRRTRAALEALATSEALAKAGLQPEDVSCHAAELNYIQERCHPMREKEKGDWWLAEESLKTSLAVQRPVRCSDLLGILGILLPLPCTVLLAEELLAAQEVATRLPGALLGLSGLGCAASVGLLSGGPLAWPHRLLLFLQLLLAALGVATASSSTAATYATFSAALLASVELRRVGSAVPWSLRRRQRLSGVFAVAFLAAAALLRWARLEEASEAWLAWKALRSGHFCDAKYGTLLGLPFGALSVLLTCFNGKGRCFLASGVLLAISMVLLMHTGQAGLVAALWWLSFCEAVSVSWHARPEWAAAVKTRLEEPAQAPMTSGEERKARDTRLAARQRSSSLPRVRGTGGA</sequence>
<comment type="caution">
    <text evidence="4">The sequence shown here is derived from an EMBL/GenBank/DDBJ whole genome shotgun (WGS) entry which is preliminary data.</text>
</comment>
<keyword evidence="2" id="KW-0812">Transmembrane</keyword>
<keyword evidence="2" id="KW-1133">Transmembrane helix</keyword>
<organism evidence="4 5">
    <name type="scientific">Durusdinium trenchii</name>
    <dbReference type="NCBI Taxonomy" id="1381693"/>
    <lineage>
        <taxon>Eukaryota</taxon>
        <taxon>Sar</taxon>
        <taxon>Alveolata</taxon>
        <taxon>Dinophyceae</taxon>
        <taxon>Suessiales</taxon>
        <taxon>Symbiodiniaceae</taxon>
        <taxon>Durusdinium</taxon>
    </lineage>
</organism>
<protein>
    <submittedName>
        <fullName evidence="4">Uncharacterized protein</fullName>
    </submittedName>
</protein>
<feature type="transmembrane region" description="Helical" evidence="2">
    <location>
        <begin position="329"/>
        <end position="360"/>
    </location>
</feature>
<evidence type="ECO:0000313" key="5">
    <source>
        <dbReference type="Proteomes" id="UP001642484"/>
    </source>
</evidence>
<proteinExistence type="predicted"/>
<feature type="chain" id="PRO_5046570119" evidence="3">
    <location>
        <begin position="16"/>
        <end position="541"/>
    </location>
</feature>
<accession>A0ABP0NDZ6</accession>
<evidence type="ECO:0000256" key="3">
    <source>
        <dbReference type="SAM" id="SignalP"/>
    </source>
</evidence>
<feature type="transmembrane region" description="Helical" evidence="2">
    <location>
        <begin position="267"/>
        <end position="288"/>
    </location>
</feature>
<evidence type="ECO:0000313" key="4">
    <source>
        <dbReference type="EMBL" id="CAK9062023.1"/>
    </source>
</evidence>
<evidence type="ECO:0000256" key="2">
    <source>
        <dbReference type="SAM" id="Phobius"/>
    </source>
</evidence>
<keyword evidence="5" id="KW-1185">Reference proteome</keyword>
<gene>
    <name evidence="4" type="ORF">CCMP2556_LOCUS30504</name>
</gene>
<feature type="compositionally biased region" description="Basic and acidic residues" evidence="1">
    <location>
        <begin position="513"/>
        <end position="523"/>
    </location>
</feature>